<evidence type="ECO:0000313" key="3">
    <source>
        <dbReference type="Proteomes" id="UP001060112"/>
    </source>
</evidence>
<dbReference type="InterPro" id="IPR021683">
    <property type="entry name" value="DUF3267"/>
</dbReference>
<organism evidence="2 3">
    <name type="scientific">Allocoprobacillus halotolerans</name>
    <dbReference type="NCBI Taxonomy" id="2944914"/>
    <lineage>
        <taxon>Bacteria</taxon>
        <taxon>Bacillati</taxon>
        <taxon>Bacillota</taxon>
        <taxon>Erysipelotrichia</taxon>
        <taxon>Erysipelotrichales</taxon>
        <taxon>Erysipelotrichaceae</taxon>
        <taxon>Allocoprobacillus</taxon>
    </lineage>
</organism>
<keyword evidence="1" id="KW-1133">Transmembrane helix</keyword>
<dbReference type="EMBL" id="CP101620">
    <property type="protein sequence ID" value="UTY39013.1"/>
    <property type="molecule type" value="Genomic_DNA"/>
</dbReference>
<reference evidence="2" key="1">
    <citation type="submission" date="2022-07" db="EMBL/GenBank/DDBJ databases">
        <title>Faecal culturing of patients with breast cancer.</title>
        <authorList>
            <person name="Teng N.M.Y."/>
            <person name="Kiu R."/>
            <person name="Evans R."/>
            <person name="Baker D.J."/>
            <person name="Zenner C."/>
            <person name="Robinson S.D."/>
            <person name="Hall L.J."/>
        </authorList>
    </citation>
    <scope>NUCLEOTIDE SEQUENCE</scope>
    <source>
        <strain evidence="2">LH1062</strain>
    </source>
</reference>
<gene>
    <name evidence="2" type="ORF">NMU03_15750</name>
</gene>
<evidence type="ECO:0000256" key="1">
    <source>
        <dbReference type="SAM" id="Phobius"/>
    </source>
</evidence>
<feature type="transmembrane region" description="Helical" evidence="1">
    <location>
        <begin position="103"/>
        <end position="124"/>
    </location>
</feature>
<keyword evidence="1" id="KW-0812">Transmembrane</keyword>
<feature type="transmembrane region" description="Helical" evidence="1">
    <location>
        <begin position="136"/>
        <end position="159"/>
    </location>
</feature>
<feature type="transmembrane region" description="Helical" evidence="1">
    <location>
        <begin position="44"/>
        <end position="69"/>
    </location>
</feature>
<dbReference type="RefSeq" id="WP_290139822.1">
    <property type="nucleotide sequence ID" value="NZ_CP101620.1"/>
</dbReference>
<accession>A0ABY5I4N6</accession>
<keyword evidence="1" id="KW-0472">Membrane</keyword>
<dbReference type="Proteomes" id="UP001060112">
    <property type="component" value="Chromosome"/>
</dbReference>
<dbReference type="Pfam" id="PF11667">
    <property type="entry name" value="DUF3267"/>
    <property type="match status" value="1"/>
</dbReference>
<sequence>METIDISKYTKIKQSPIDYVLTALILVYPMICGIQLLICRYNGQLINVLIGDLIGLFIVVILMICHEVLHAITFSKNEKVSIWYHGFTMMTYCIEEKTPMSMIYTLLLPNLIITLPFIIFNIVFSLFVTPSLYMKIYGLISLIMITGSFSDLSQALMIIKNKRKIHTIKLNGHQFYYQ</sequence>
<protein>
    <submittedName>
        <fullName evidence="2">DUF3267 domain-containing protein</fullName>
    </submittedName>
</protein>
<feature type="transmembrane region" description="Helical" evidence="1">
    <location>
        <begin position="20"/>
        <end position="38"/>
    </location>
</feature>
<proteinExistence type="predicted"/>
<keyword evidence="3" id="KW-1185">Reference proteome</keyword>
<name>A0ABY5I4N6_9FIRM</name>
<evidence type="ECO:0000313" key="2">
    <source>
        <dbReference type="EMBL" id="UTY39013.1"/>
    </source>
</evidence>